<dbReference type="GO" id="GO:0046930">
    <property type="term" value="C:pore complex"/>
    <property type="evidence" value="ECO:0007669"/>
    <property type="project" value="UniProtKB-KW"/>
</dbReference>
<accession>A0A1I4XH27</accession>
<evidence type="ECO:0000256" key="9">
    <source>
        <dbReference type="ARBA" id="ARBA00023237"/>
    </source>
</evidence>
<keyword evidence="10" id="KW-0175">Coiled coil</keyword>
<organism evidence="12 13">
    <name type="scientific">Izhakiella capsodis</name>
    <dbReference type="NCBI Taxonomy" id="1367852"/>
    <lineage>
        <taxon>Bacteria</taxon>
        <taxon>Pseudomonadati</taxon>
        <taxon>Pseudomonadota</taxon>
        <taxon>Gammaproteobacteria</taxon>
        <taxon>Enterobacterales</taxon>
        <taxon>Erwiniaceae</taxon>
        <taxon>Izhakiella</taxon>
    </lineage>
</organism>
<feature type="chain" id="PRO_5017427349" evidence="11">
    <location>
        <begin position="25"/>
        <end position="535"/>
    </location>
</feature>
<dbReference type="InterPro" id="IPR003192">
    <property type="entry name" value="Porin_LamB"/>
</dbReference>
<keyword evidence="8" id="KW-0472">Membrane</keyword>
<evidence type="ECO:0000256" key="10">
    <source>
        <dbReference type="SAM" id="Coils"/>
    </source>
</evidence>
<dbReference type="GO" id="GO:0006811">
    <property type="term" value="P:monoatomic ion transport"/>
    <property type="evidence" value="ECO:0007669"/>
    <property type="project" value="UniProtKB-KW"/>
</dbReference>
<evidence type="ECO:0000313" key="12">
    <source>
        <dbReference type="EMBL" id="SFN24866.1"/>
    </source>
</evidence>
<dbReference type="RefSeq" id="WP_230479554.1">
    <property type="nucleotide sequence ID" value="NZ_FOVC01000004.1"/>
</dbReference>
<dbReference type="SUPFAM" id="SSF56935">
    <property type="entry name" value="Porins"/>
    <property type="match status" value="1"/>
</dbReference>
<keyword evidence="5" id="KW-0812">Transmembrane</keyword>
<dbReference type="GO" id="GO:0009279">
    <property type="term" value="C:cell outer membrane"/>
    <property type="evidence" value="ECO:0007669"/>
    <property type="project" value="UniProtKB-SubCell"/>
</dbReference>
<evidence type="ECO:0000256" key="3">
    <source>
        <dbReference type="ARBA" id="ARBA00022448"/>
    </source>
</evidence>
<keyword evidence="7" id="KW-0626">Porin</keyword>
<dbReference type="PANTHER" id="PTHR38762">
    <property type="entry name" value="CRYPTIC OUTER MEMBRANE PORIN BGLH-RELATED"/>
    <property type="match status" value="1"/>
</dbReference>
<dbReference type="Pfam" id="PF02264">
    <property type="entry name" value="LamB"/>
    <property type="match status" value="1"/>
</dbReference>
<evidence type="ECO:0000256" key="2">
    <source>
        <dbReference type="ARBA" id="ARBA00007055"/>
    </source>
</evidence>
<evidence type="ECO:0000256" key="8">
    <source>
        <dbReference type="ARBA" id="ARBA00023136"/>
    </source>
</evidence>
<sequence length="535" mass="59284">MNVNKKNILLLSLPAALALTSLYAAGYPLTTEQRLNLLETELRKNQQELEQTRRELMAMKRQAATPATAPHSVTAALNRPDATGYYPDGVKPAAVPATLPADTRLKTADNRPLTVSELNKFIKDDIGFTYSGYLRTGWTTGNKGSPTAWAAGSVGRFGNEQSGWFDLIFNQRVFNQDGKKINAIVRLDGNVGPSYSNAWFGDNIGNDNLLQFSDVYVNTSGFVPGFPEAQFWVGKHYLKNYEIQMLDWKAHKADSAGGIGVEGLDIGPGKLSLALLRQDLNLYNLDKSAWRKTNTNALDIRYSGIPLINDATADVYLRYNNANHSGAPAGDSFGKMKDSLLATLLYRQPLAHSGSNDFVFQMATNSNASGFMNLSDANPDYGFGRYYYGDHGGQAFRMISQGEQYLSPRIIIANALVYGWGSGLYSPYTGKDTRFDTLRAVIRSAWIWDSYNQTGIEQGWFRQKQQASAEARTESGYKTTLFHTLKVGTSMLKSRPEIRFYTSYLRTTKNGIDGFSFEDGSASQITVGAQAELWW</sequence>
<keyword evidence="3" id="KW-0813">Transport</keyword>
<dbReference type="GO" id="GO:0015774">
    <property type="term" value="P:polysaccharide transport"/>
    <property type="evidence" value="ECO:0007669"/>
    <property type="project" value="TreeGrafter"/>
</dbReference>
<evidence type="ECO:0000256" key="6">
    <source>
        <dbReference type="ARBA" id="ARBA00023065"/>
    </source>
</evidence>
<gene>
    <name evidence="12" type="ORF">SAMN05216516_104126</name>
</gene>
<dbReference type="InterPro" id="IPR050286">
    <property type="entry name" value="G_neg_Bact_CarbUptk_Porin"/>
</dbReference>
<dbReference type="STRING" id="1367852.SAMN05216516_104126"/>
<feature type="coiled-coil region" evidence="10">
    <location>
        <begin position="35"/>
        <end position="62"/>
    </location>
</feature>
<dbReference type="Proteomes" id="UP000242222">
    <property type="component" value="Unassembled WGS sequence"/>
</dbReference>
<evidence type="ECO:0000313" key="13">
    <source>
        <dbReference type="Proteomes" id="UP000242222"/>
    </source>
</evidence>
<dbReference type="Gene3D" id="2.40.170.10">
    <property type="entry name" value="Porin, LamB type"/>
    <property type="match status" value="1"/>
</dbReference>
<evidence type="ECO:0000256" key="7">
    <source>
        <dbReference type="ARBA" id="ARBA00023114"/>
    </source>
</evidence>
<dbReference type="EMBL" id="FOVC01000004">
    <property type="protein sequence ID" value="SFN24866.1"/>
    <property type="molecule type" value="Genomic_DNA"/>
</dbReference>
<protein>
    <submittedName>
        <fullName evidence="12">Carbohydrate-specific outer membrane porin</fullName>
    </submittedName>
</protein>
<dbReference type="GO" id="GO:0015144">
    <property type="term" value="F:carbohydrate transmembrane transporter activity"/>
    <property type="evidence" value="ECO:0007669"/>
    <property type="project" value="TreeGrafter"/>
</dbReference>
<comment type="subcellular location">
    <subcellularLocation>
        <location evidence="1">Cell outer membrane</location>
        <topology evidence="1">Multi-pass membrane protein</topology>
    </subcellularLocation>
</comment>
<evidence type="ECO:0000256" key="4">
    <source>
        <dbReference type="ARBA" id="ARBA00022452"/>
    </source>
</evidence>
<evidence type="ECO:0000256" key="11">
    <source>
        <dbReference type="SAM" id="SignalP"/>
    </source>
</evidence>
<keyword evidence="9" id="KW-0998">Cell outer membrane</keyword>
<dbReference type="GO" id="GO:0015288">
    <property type="term" value="F:porin activity"/>
    <property type="evidence" value="ECO:0007669"/>
    <property type="project" value="UniProtKB-KW"/>
</dbReference>
<reference evidence="13" key="1">
    <citation type="submission" date="2016-10" db="EMBL/GenBank/DDBJ databases">
        <authorList>
            <person name="Varghese N."/>
            <person name="Submissions S."/>
        </authorList>
    </citation>
    <scope>NUCLEOTIDE SEQUENCE [LARGE SCALE GENOMIC DNA]</scope>
    <source>
        <strain evidence="13">N6PO6</strain>
    </source>
</reference>
<dbReference type="InterPro" id="IPR036998">
    <property type="entry name" value="Porin_LamB_sf"/>
</dbReference>
<name>A0A1I4XH27_9GAMM</name>
<keyword evidence="6" id="KW-0406">Ion transport</keyword>
<evidence type="ECO:0000256" key="1">
    <source>
        <dbReference type="ARBA" id="ARBA00004571"/>
    </source>
</evidence>
<proteinExistence type="inferred from homology"/>
<comment type="similarity">
    <text evidence="2">Belongs to the porin LamB (TC 1.B.3) family.</text>
</comment>
<keyword evidence="4" id="KW-1134">Transmembrane beta strand</keyword>
<keyword evidence="13" id="KW-1185">Reference proteome</keyword>
<dbReference type="PANTHER" id="PTHR38762:SF1">
    <property type="entry name" value="CRYPTIC OUTER MEMBRANE PORIN BGLH-RELATED"/>
    <property type="match status" value="1"/>
</dbReference>
<dbReference type="AlphaFoldDB" id="A0A1I4XH27"/>
<evidence type="ECO:0000256" key="5">
    <source>
        <dbReference type="ARBA" id="ARBA00022692"/>
    </source>
</evidence>
<feature type="signal peptide" evidence="11">
    <location>
        <begin position="1"/>
        <end position="24"/>
    </location>
</feature>
<keyword evidence="11" id="KW-0732">Signal</keyword>